<proteinExistence type="inferred from homology"/>
<dbReference type="InterPro" id="IPR036627">
    <property type="entry name" value="CobW-likC_sf"/>
</dbReference>
<dbReference type="EMBL" id="JALJRB010000002">
    <property type="protein sequence ID" value="MCJ8499587.1"/>
    <property type="molecule type" value="Genomic_DNA"/>
</dbReference>
<dbReference type="InterPro" id="IPR027417">
    <property type="entry name" value="P-loop_NTPase"/>
</dbReference>
<dbReference type="GO" id="GO:0016787">
    <property type="term" value="F:hydrolase activity"/>
    <property type="evidence" value="ECO:0007669"/>
    <property type="project" value="UniProtKB-KW"/>
</dbReference>
<evidence type="ECO:0000256" key="2">
    <source>
        <dbReference type="ARBA" id="ARBA00022801"/>
    </source>
</evidence>
<dbReference type="InterPro" id="IPR011629">
    <property type="entry name" value="CobW-like_C"/>
</dbReference>
<evidence type="ECO:0000256" key="6">
    <source>
        <dbReference type="ARBA" id="ARBA00049117"/>
    </source>
</evidence>
<dbReference type="InterPro" id="IPR003495">
    <property type="entry name" value="CobW/HypB/UreG_nucleotide-bd"/>
</dbReference>
<dbReference type="PANTHER" id="PTHR13748">
    <property type="entry name" value="COBW-RELATED"/>
    <property type="match status" value="1"/>
</dbReference>
<dbReference type="Gene3D" id="3.30.1220.10">
    <property type="entry name" value="CobW-like, C-terminal domain"/>
    <property type="match status" value="1"/>
</dbReference>
<evidence type="ECO:0000256" key="5">
    <source>
        <dbReference type="ARBA" id="ARBA00045658"/>
    </source>
</evidence>
<name>A0AA41UIH7_9BACT</name>
<comment type="caution">
    <text evidence="8">The sequence shown here is derived from an EMBL/GenBank/DDBJ whole genome shotgun (WGS) entry which is preliminary data.</text>
</comment>
<keyword evidence="2" id="KW-0378">Hydrolase</keyword>
<comment type="similarity">
    <text evidence="4">Belongs to the SIMIBI class G3E GTPase family. ZNG1 subfamily.</text>
</comment>
<reference evidence="8" key="1">
    <citation type="submission" date="2022-04" db="EMBL/GenBank/DDBJ databases">
        <title>Desulfatitalea alkaliphila sp. nov., a novel anaerobic sulfate-reducing bacterium isolated from terrestrial mud volcano, Taman Peninsula, Russia.</title>
        <authorList>
            <person name="Khomyakova M.A."/>
            <person name="Merkel A.Y."/>
            <person name="Slobodkin A.I."/>
        </authorList>
    </citation>
    <scope>NUCLEOTIDE SEQUENCE</scope>
    <source>
        <strain evidence="8">M08but</strain>
    </source>
</reference>
<keyword evidence="9" id="KW-1185">Reference proteome</keyword>
<evidence type="ECO:0000313" key="9">
    <source>
        <dbReference type="Proteomes" id="UP001165427"/>
    </source>
</evidence>
<sequence length="327" mass="36214">MHLHATSSEEGKTAVILVAGFLGAGKTTLLKRVLNWRTDAAKTVVLVNEFGKVGIDGDLLRTSGTDIVELTSGCICCTLSADLKQSLMRLWEDFEPHRIFIEASGVADPTTILSLMKDPQLAAMMHLQKVVTVLDADFWEARDHFGPLFYHQLEAAHLILLNKIDQVDPSRVSLYLKEMHAALPDCQVVPTVHCAVDAATLFAPVEDATGKPLATVVTDGQLFEAIQPGHLSEHAPTMATEHFSTFSFVSSKAMDQDRFHHWLQTLPLEVFRIKGTVRHRDGTDFINFVGGKWDRYPWSGEQTTRLALIAWNVDVDAIEGGLRECLV</sequence>
<dbReference type="Pfam" id="PF02492">
    <property type="entry name" value="cobW"/>
    <property type="match status" value="1"/>
</dbReference>
<dbReference type="Gene3D" id="3.40.50.300">
    <property type="entry name" value="P-loop containing nucleotide triphosphate hydrolases"/>
    <property type="match status" value="1"/>
</dbReference>
<dbReference type="CDD" id="cd03112">
    <property type="entry name" value="CobW-like"/>
    <property type="match status" value="1"/>
</dbReference>
<evidence type="ECO:0000256" key="4">
    <source>
        <dbReference type="ARBA" id="ARBA00034320"/>
    </source>
</evidence>
<gene>
    <name evidence="8" type="ORF">MRX98_03300</name>
</gene>
<accession>A0AA41UIH7</accession>
<feature type="domain" description="CobW C-terminal" evidence="7">
    <location>
        <begin position="243"/>
        <end position="326"/>
    </location>
</feature>
<evidence type="ECO:0000313" key="8">
    <source>
        <dbReference type="EMBL" id="MCJ8499587.1"/>
    </source>
</evidence>
<dbReference type="SMART" id="SM00833">
    <property type="entry name" value="CobW_C"/>
    <property type="match status" value="1"/>
</dbReference>
<comment type="function">
    <text evidence="5">Zinc chaperone that directly transfers zinc cofactor to target proteins, thereby activating them. Zinc is transferred from the CXCC motif in the GTPase domain to the zinc binding site in target proteins in a process requiring GTP hydrolysis.</text>
</comment>
<dbReference type="GO" id="GO:0005737">
    <property type="term" value="C:cytoplasm"/>
    <property type="evidence" value="ECO:0007669"/>
    <property type="project" value="TreeGrafter"/>
</dbReference>
<keyword evidence="3" id="KW-0143">Chaperone</keyword>
<dbReference type="Pfam" id="PF07683">
    <property type="entry name" value="CobW_C"/>
    <property type="match status" value="1"/>
</dbReference>
<dbReference type="SUPFAM" id="SSF52540">
    <property type="entry name" value="P-loop containing nucleoside triphosphate hydrolases"/>
    <property type="match status" value="1"/>
</dbReference>
<dbReference type="Proteomes" id="UP001165427">
    <property type="component" value="Unassembled WGS sequence"/>
</dbReference>
<protein>
    <submittedName>
        <fullName evidence="8">GTP-binding protein</fullName>
    </submittedName>
</protein>
<dbReference type="AlphaFoldDB" id="A0AA41UIH7"/>
<dbReference type="SUPFAM" id="SSF90002">
    <property type="entry name" value="Hypothetical protein YjiA, C-terminal domain"/>
    <property type="match status" value="1"/>
</dbReference>
<dbReference type="InterPro" id="IPR051316">
    <property type="entry name" value="Zinc-reg_GTPase_activator"/>
</dbReference>
<dbReference type="PANTHER" id="PTHR13748:SF62">
    <property type="entry name" value="COBW DOMAIN-CONTAINING PROTEIN"/>
    <property type="match status" value="1"/>
</dbReference>
<keyword evidence="1" id="KW-0547">Nucleotide-binding</keyword>
<evidence type="ECO:0000259" key="7">
    <source>
        <dbReference type="SMART" id="SM00833"/>
    </source>
</evidence>
<evidence type="ECO:0000256" key="1">
    <source>
        <dbReference type="ARBA" id="ARBA00022741"/>
    </source>
</evidence>
<organism evidence="8 9">
    <name type="scientific">Desulfatitalea alkaliphila</name>
    <dbReference type="NCBI Taxonomy" id="2929485"/>
    <lineage>
        <taxon>Bacteria</taxon>
        <taxon>Pseudomonadati</taxon>
        <taxon>Thermodesulfobacteriota</taxon>
        <taxon>Desulfobacteria</taxon>
        <taxon>Desulfobacterales</taxon>
        <taxon>Desulfosarcinaceae</taxon>
        <taxon>Desulfatitalea</taxon>
    </lineage>
</organism>
<dbReference type="GO" id="GO:0000166">
    <property type="term" value="F:nucleotide binding"/>
    <property type="evidence" value="ECO:0007669"/>
    <property type="project" value="UniProtKB-KW"/>
</dbReference>
<dbReference type="RefSeq" id="WP_246902965.1">
    <property type="nucleotide sequence ID" value="NZ_JALJRB010000002.1"/>
</dbReference>
<evidence type="ECO:0000256" key="3">
    <source>
        <dbReference type="ARBA" id="ARBA00023186"/>
    </source>
</evidence>
<comment type="catalytic activity">
    <reaction evidence="6">
        <text>GTP + H2O = GDP + phosphate + H(+)</text>
        <dbReference type="Rhea" id="RHEA:19669"/>
        <dbReference type="ChEBI" id="CHEBI:15377"/>
        <dbReference type="ChEBI" id="CHEBI:15378"/>
        <dbReference type="ChEBI" id="CHEBI:37565"/>
        <dbReference type="ChEBI" id="CHEBI:43474"/>
        <dbReference type="ChEBI" id="CHEBI:58189"/>
    </reaction>
    <physiologicalReaction direction="left-to-right" evidence="6">
        <dbReference type="Rhea" id="RHEA:19670"/>
    </physiologicalReaction>
</comment>